<keyword evidence="6" id="KW-1185">Reference proteome</keyword>
<accession>A0AAP0NSP8</accession>
<comment type="subcellular location">
    <subcellularLocation>
        <location evidence="1">Membrane</location>
        <topology evidence="1">Single-pass membrane protein</topology>
    </subcellularLocation>
</comment>
<feature type="domain" description="Malectin-like" evidence="4">
    <location>
        <begin position="46"/>
        <end position="396"/>
    </location>
</feature>
<comment type="caution">
    <text evidence="5">The sequence shown here is derived from an EMBL/GenBank/DDBJ whole genome shotgun (WGS) entry which is preliminary data.</text>
</comment>
<protein>
    <recommendedName>
        <fullName evidence="4">Malectin-like domain-containing protein</fullName>
    </recommendedName>
</protein>
<sequence>MSLLLYTLFIPILLFSSPSSSDDLDLYLSDNETDAAATASTLSYRIDCGGEGNSTALPAAAPWLADAFYSGGAAAAVSDPSRFSLPQQRTLRYFPPVASGKKNCYLVPAPAGRYYLRTFTAYGDYDGKLRPPSFDVAVEGTVVFGWRSPWPEAVRFSGAYSDLFVFVGDGEADVCFYSIATDAPVIGTLEIVEIDSSAYNLSGDGIAGGGGEDDENENLLLVNYGRLNCGVDERGLGIDESIDDRFGRAWQSDLAFRVDNSFLSSQLVRNLETRTGVSRANQPPNYFPMKLYQTAVVMPGGIRALEYEIPVDSRLDYMVWLHFAEIDAGVTAAGRRVFDVHINQRNVSRIDIFERVGGFAAFDWQYRVRNLSSTYLSVRLVPVIGDPLLCGLENYALVPKDLQTAQEQVIAMRALKESLRVPERMGWNGDPCAPSSWDAWEGVTCRIDKNRSALVVSQMDLSGNQFSGYIPDSLEASSLQIVLLNDNQLEGQVPEKLYSVGIHGGLIDLTGNKGLCGVPTLPQCSLFWDRGGLSTGSKLAIGLSFLVLLTVALLTIFVYHVRKRRNDYNFDIPHNLISTAIAAKRNRYQRQKSALVFEMETQNVSRFPTTLNPLPLCPPPEASILYYLFIDIVQLFSHANVREFGQLMVMV</sequence>
<dbReference type="AlphaFoldDB" id="A0AAP0NSP8"/>
<dbReference type="InterPro" id="IPR024788">
    <property type="entry name" value="Malectin-like_Carb-bd_dom"/>
</dbReference>
<dbReference type="PANTHER" id="PTHR45631:SF191">
    <property type="entry name" value="DI-GLUCOSE BINDING PROTEIN WITH LEUCINE-RICH REPEAT DOMAIN-CONTAINING PROTEIN"/>
    <property type="match status" value="1"/>
</dbReference>
<dbReference type="Pfam" id="PF12819">
    <property type="entry name" value="Malectin_like"/>
    <property type="match status" value="1"/>
</dbReference>
<keyword evidence="2" id="KW-0812">Transmembrane</keyword>
<dbReference type="PANTHER" id="PTHR45631">
    <property type="entry name" value="OS07G0107800 PROTEIN-RELATED"/>
    <property type="match status" value="1"/>
</dbReference>
<dbReference type="Gene3D" id="3.80.10.10">
    <property type="entry name" value="Ribonuclease Inhibitor"/>
    <property type="match status" value="1"/>
</dbReference>
<gene>
    <name evidence="5" type="ORF">Scep_016525</name>
</gene>
<evidence type="ECO:0000313" key="5">
    <source>
        <dbReference type="EMBL" id="KAK9118432.1"/>
    </source>
</evidence>
<dbReference type="EMBL" id="JBBNAG010000007">
    <property type="protein sequence ID" value="KAK9118432.1"/>
    <property type="molecule type" value="Genomic_DNA"/>
</dbReference>
<keyword evidence="2" id="KW-1133">Transmembrane helix</keyword>
<dbReference type="Proteomes" id="UP001419268">
    <property type="component" value="Unassembled WGS sequence"/>
</dbReference>
<evidence type="ECO:0000256" key="2">
    <source>
        <dbReference type="SAM" id="Phobius"/>
    </source>
</evidence>
<keyword evidence="2" id="KW-0472">Membrane</keyword>
<dbReference type="GO" id="GO:0016020">
    <property type="term" value="C:membrane"/>
    <property type="evidence" value="ECO:0007669"/>
    <property type="project" value="UniProtKB-SubCell"/>
</dbReference>
<dbReference type="Gene3D" id="2.60.120.430">
    <property type="entry name" value="Galactose-binding lectin"/>
    <property type="match status" value="1"/>
</dbReference>
<dbReference type="InterPro" id="IPR032675">
    <property type="entry name" value="LRR_dom_sf"/>
</dbReference>
<organism evidence="5 6">
    <name type="scientific">Stephania cephalantha</name>
    <dbReference type="NCBI Taxonomy" id="152367"/>
    <lineage>
        <taxon>Eukaryota</taxon>
        <taxon>Viridiplantae</taxon>
        <taxon>Streptophyta</taxon>
        <taxon>Embryophyta</taxon>
        <taxon>Tracheophyta</taxon>
        <taxon>Spermatophyta</taxon>
        <taxon>Magnoliopsida</taxon>
        <taxon>Ranunculales</taxon>
        <taxon>Menispermaceae</taxon>
        <taxon>Menispermoideae</taxon>
        <taxon>Cissampelideae</taxon>
        <taxon>Stephania</taxon>
    </lineage>
</organism>
<evidence type="ECO:0000313" key="6">
    <source>
        <dbReference type="Proteomes" id="UP001419268"/>
    </source>
</evidence>
<keyword evidence="3" id="KW-0732">Signal</keyword>
<evidence type="ECO:0000259" key="4">
    <source>
        <dbReference type="Pfam" id="PF12819"/>
    </source>
</evidence>
<dbReference type="SUPFAM" id="SSF52058">
    <property type="entry name" value="L domain-like"/>
    <property type="match status" value="1"/>
</dbReference>
<evidence type="ECO:0000256" key="3">
    <source>
        <dbReference type="SAM" id="SignalP"/>
    </source>
</evidence>
<name>A0AAP0NSP8_9MAGN</name>
<evidence type="ECO:0000256" key="1">
    <source>
        <dbReference type="ARBA" id="ARBA00004167"/>
    </source>
</evidence>
<feature type="signal peptide" evidence="3">
    <location>
        <begin position="1"/>
        <end position="21"/>
    </location>
</feature>
<feature type="chain" id="PRO_5043047375" description="Malectin-like domain-containing protein" evidence="3">
    <location>
        <begin position="22"/>
        <end position="651"/>
    </location>
</feature>
<feature type="transmembrane region" description="Helical" evidence="2">
    <location>
        <begin position="539"/>
        <end position="559"/>
    </location>
</feature>
<reference evidence="5 6" key="1">
    <citation type="submission" date="2024-01" db="EMBL/GenBank/DDBJ databases">
        <title>Genome assemblies of Stephania.</title>
        <authorList>
            <person name="Yang L."/>
        </authorList>
    </citation>
    <scope>NUCLEOTIDE SEQUENCE [LARGE SCALE GENOMIC DNA]</scope>
    <source>
        <strain evidence="5">JXDWG</strain>
        <tissue evidence="5">Leaf</tissue>
    </source>
</reference>
<proteinExistence type="predicted"/>